<sequence length="47" mass="5643">MTNSRRNCLPVIIWSSKYTCNIFHYKFRYQNLSLAHLSLLDLLILIE</sequence>
<evidence type="ECO:0000313" key="1">
    <source>
        <dbReference type="EMBL" id="AJQ97078.1"/>
    </source>
</evidence>
<dbReference type="HOGENOM" id="CLU_3168671_0_0_6"/>
<gene>
    <name evidence="1" type="ORF">YC6258_05048</name>
</gene>
<organism evidence="1 2">
    <name type="scientific">Gynuella sunshinyii YC6258</name>
    <dbReference type="NCBI Taxonomy" id="1445510"/>
    <lineage>
        <taxon>Bacteria</taxon>
        <taxon>Pseudomonadati</taxon>
        <taxon>Pseudomonadota</taxon>
        <taxon>Gammaproteobacteria</taxon>
        <taxon>Oceanospirillales</taxon>
        <taxon>Saccharospirillaceae</taxon>
        <taxon>Gynuella</taxon>
    </lineage>
</organism>
<accession>A0A0C5VUU8</accession>
<dbReference type="AlphaFoldDB" id="A0A0C5VUU8"/>
<reference evidence="1 2" key="1">
    <citation type="submission" date="2014-01" db="EMBL/GenBank/DDBJ databases">
        <title>Full genme sequencing of cellulolytic bacterium Gynuella sunshinyii YC6258T gen. nov., sp. nov.</title>
        <authorList>
            <person name="Khan H."/>
            <person name="Chung E.J."/>
            <person name="Chung Y.R."/>
        </authorList>
    </citation>
    <scope>NUCLEOTIDE SEQUENCE [LARGE SCALE GENOMIC DNA]</scope>
    <source>
        <strain evidence="1 2">YC6258</strain>
    </source>
</reference>
<proteinExistence type="predicted"/>
<protein>
    <submittedName>
        <fullName evidence="1">Uncharacterized protein</fullName>
    </submittedName>
</protein>
<keyword evidence="2" id="KW-1185">Reference proteome</keyword>
<name>A0A0C5VUU8_9GAMM</name>
<dbReference type="Proteomes" id="UP000032266">
    <property type="component" value="Chromosome"/>
</dbReference>
<dbReference type="STRING" id="1445510.YC6258_05048"/>
<dbReference type="EMBL" id="CP007142">
    <property type="protein sequence ID" value="AJQ97078.1"/>
    <property type="molecule type" value="Genomic_DNA"/>
</dbReference>
<dbReference type="KEGG" id="gsn:YC6258_05048"/>
<evidence type="ECO:0000313" key="2">
    <source>
        <dbReference type="Proteomes" id="UP000032266"/>
    </source>
</evidence>